<dbReference type="RefSeq" id="WP_369278473.1">
    <property type="nucleotide sequence ID" value="NZ_JBJVMW010000042.1"/>
</dbReference>
<name>A0ABW9IXJ9_STRGJ</name>
<feature type="compositionally biased region" description="Low complexity" evidence="1">
    <location>
        <begin position="213"/>
        <end position="229"/>
    </location>
</feature>
<evidence type="ECO:0000313" key="3">
    <source>
        <dbReference type="EMBL" id="MFM9653166.1"/>
    </source>
</evidence>
<keyword evidence="4" id="KW-1185">Reference proteome</keyword>
<gene>
    <name evidence="3" type="ORF">ACKI1S_44610</name>
</gene>
<keyword evidence="3" id="KW-0648">Protein biosynthesis</keyword>
<feature type="compositionally biased region" description="Low complexity" evidence="1">
    <location>
        <begin position="345"/>
        <end position="359"/>
    </location>
</feature>
<feature type="region of interest" description="Disordered" evidence="1">
    <location>
        <begin position="166"/>
        <end position="370"/>
    </location>
</feature>
<dbReference type="EMBL" id="JBJVNE010000040">
    <property type="protein sequence ID" value="MFM9653166.1"/>
    <property type="molecule type" value="Genomic_DNA"/>
</dbReference>
<accession>A0ABW9IXJ9</accession>
<evidence type="ECO:0000256" key="1">
    <source>
        <dbReference type="SAM" id="MobiDB-lite"/>
    </source>
</evidence>
<proteinExistence type="predicted"/>
<comment type="caution">
    <text evidence="3">The sequence shown here is derived from an EMBL/GenBank/DDBJ whole genome shotgun (WGS) entry which is preliminary data.</text>
</comment>
<feature type="compositionally biased region" description="Low complexity" evidence="1">
    <location>
        <begin position="297"/>
        <end position="337"/>
    </location>
</feature>
<dbReference type="GO" id="GO:0003743">
    <property type="term" value="F:translation initiation factor activity"/>
    <property type="evidence" value="ECO:0007669"/>
    <property type="project" value="UniProtKB-KW"/>
</dbReference>
<feature type="compositionally biased region" description="Pro residues" evidence="1">
    <location>
        <begin position="256"/>
        <end position="290"/>
    </location>
</feature>
<protein>
    <submittedName>
        <fullName evidence="3">Translation initiation factor IF-2</fullName>
    </submittedName>
</protein>
<keyword evidence="2" id="KW-0472">Membrane</keyword>
<dbReference type="Proteomes" id="UP001631993">
    <property type="component" value="Unassembled WGS sequence"/>
</dbReference>
<feature type="compositionally biased region" description="Low complexity" evidence="1">
    <location>
        <begin position="243"/>
        <end position="255"/>
    </location>
</feature>
<keyword evidence="2" id="KW-1133">Transmembrane helix</keyword>
<keyword evidence="2" id="KW-0812">Transmembrane</keyword>
<sequence>MEGNTQTFPDGVRQPVRGGSGEDGRGALPDAGLDAEGRALPAYRDESGRSGEPSPSNALSENERSSGGLRDPWEEAGEASVVLSGTDAERNDPDEVTVQLDSPHRTTGRRGDGPDASDAPVFVDETGRRGRTFRRIGITVGLACAAYAVVIVGTLLSGNAGAPWLPVPGQKGDEPAGRVDTSGEPSSSVTPTPPGFAAPGLPGFTASGPASLPSGTGATPSASGSAAVPPSMPAAAPRPPLPSASGRPSPVLSSDPPAPVPSTPAASPPPLPEPTPPVTVESTPPPPQPSPAGGAGPVVAGGASDPVTTGSGSASGSGEETGTAAASGADPGAGSSPQPGPSPSPSASSGSSSGPGDAPDTAEVSGTVAS</sequence>
<feature type="region of interest" description="Disordered" evidence="1">
    <location>
        <begin position="1"/>
        <end position="130"/>
    </location>
</feature>
<keyword evidence="3" id="KW-0396">Initiation factor</keyword>
<reference evidence="3 4" key="1">
    <citation type="submission" date="2024-12" db="EMBL/GenBank/DDBJ databases">
        <title>Forecasting of Potato common scab and diversities of Pathogenic streptomyces spp. in china.</title>
        <authorList>
            <person name="Handique U."/>
            <person name="Wu J."/>
        </authorList>
    </citation>
    <scope>NUCLEOTIDE SEQUENCE [LARGE SCALE GENOMIC DNA]</scope>
    <source>
        <strain evidence="3 4">ZRIMU1585</strain>
    </source>
</reference>
<evidence type="ECO:0000313" key="4">
    <source>
        <dbReference type="Proteomes" id="UP001631993"/>
    </source>
</evidence>
<evidence type="ECO:0000256" key="2">
    <source>
        <dbReference type="SAM" id="Phobius"/>
    </source>
</evidence>
<feature type="compositionally biased region" description="Low complexity" evidence="1">
    <location>
        <begin position="197"/>
        <end position="206"/>
    </location>
</feature>
<feature type="compositionally biased region" description="Pro residues" evidence="1">
    <location>
        <begin position="230"/>
        <end position="242"/>
    </location>
</feature>
<organism evidence="3 4">
    <name type="scientific">Streptomyces galilaeus</name>
    <dbReference type="NCBI Taxonomy" id="33899"/>
    <lineage>
        <taxon>Bacteria</taxon>
        <taxon>Bacillati</taxon>
        <taxon>Actinomycetota</taxon>
        <taxon>Actinomycetes</taxon>
        <taxon>Kitasatosporales</taxon>
        <taxon>Streptomycetaceae</taxon>
        <taxon>Streptomyces</taxon>
    </lineage>
</organism>
<feature type="transmembrane region" description="Helical" evidence="2">
    <location>
        <begin position="136"/>
        <end position="156"/>
    </location>
</feature>